<evidence type="ECO:0000256" key="16">
    <source>
        <dbReference type="RuleBase" id="RU003557"/>
    </source>
</evidence>
<evidence type="ECO:0000259" key="18">
    <source>
        <dbReference type="Pfam" id="PF02803"/>
    </source>
</evidence>
<evidence type="ECO:0000256" key="14">
    <source>
        <dbReference type="ARBA" id="ARBA00080155"/>
    </source>
</evidence>
<dbReference type="InterPro" id="IPR020616">
    <property type="entry name" value="Thiolase_N"/>
</dbReference>
<gene>
    <name evidence="19" type="primary">pcaF</name>
    <name evidence="19" type="ORF">ICI42_00845</name>
</gene>
<dbReference type="NCBIfam" id="TIGR01930">
    <property type="entry name" value="AcCoA-C-Actrans"/>
    <property type="match status" value="1"/>
</dbReference>
<evidence type="ECO:0000256" key="9">
    <source>
        <dbReference type="ARBA" id="ARBA00022797"/>
    </source>
</evidence>
<evidence type="ECO:0000256" key="13">
    <source>
        <dbReference type="ARBA" id="ARBA00048527"/>
    </source>
</evidence>
<dbReference type="PIRSF" id="PIRSF000429">
    <property type="entry name" value="Ac-CoA_Ac_transf"/>
    <property type="match status" value="1"/>
</dbReference>
<dbReference type="CDD" id="cd00751">
    <property type="entry name" value="thiolase"/>
    <property type="match status" value="1"/>
</dbReference>
<dbReference type="PROSITE" id="PS00737">
    <property type="entry name" value="THIOLASE_2"/>
    <property type="match status" value="1"/>
</dbReference>
<reference evidence="19" key="1">
    <citation type="submission" date="2020-09" db="EMBL/GenBank/DDBJ databases">
        <title>Genome seq and assembly of Tianweitania sp.</title>
        <authorList>
            <person name="Chhetri G."/>
        </authorList>
    </citation>
    <scope>NUCLEOTIDE SEQUENCE</scope>
    <source>
        <strain evidence="19">Rool2</strain>
    </source>
</reference>
<dbReference type="PANTHER" id="PTHR18919">
    <property type="entry name" value="ACETYL-COA C-ACYLTRANSFERASE"/>
    <property type="match status" value="1"/>
</dbReference>
<proteinExistence type="inferred from homology"/>
<dbReference type="AlphaFoldDB" id="A0A8J6U6K1"/>
<dbReference type="InterPro" id="IPR012793">
    <property type="entry name" value="PcaF"/>
</dbReference>
<dbReference type="InterPro" id="IPR020613">
    <property type="entry name" value="Thiolase_CS"/>
</dbReference>
<dbReference type="InterPro" id="IPR016039">
    <property type="entry name" value="Thiolase-like"/>
</dbReference>
<evidence type="ECO:0000256" key="1">
    <source>
        <dbReference type="ARBA" id="ARBA00003720"/>
    </source>
</evidence>
<evidence type="ECO:0000256" key="6">
    <source>
        <dbReference type="ARBA" id="ARBA00016181"/>
    </source>
</evidence>
<keyword evidence="8" id="KW-0583">PHB biosynthesis</keyword>
<evidence type="ECO:0000313" key="20">
    <source>
        <dbReference type="Proteomes" id="UP000643405"/>
    </source>
</evidence>
<comment type="function">
    <text evidence="1">Catalyzes thiolytic cleavage of beta-ketoadipyl-CoA to succinyl-CoA and acetyl-CoA.</text>
</comment>
<dbReference type="InterPro" id="IPR020610">
    <property type="entry name" value="Thiolase_AS"/>
</dbReference>
<accession>A0A8J6U6K1</accession>
<dbReference type="InterPro" id="IPR020615">
    <property type="entry name" value="Thiolase_acyl_enz_int_AS"/>
</dbReference>
<dbReference type="SUPFAM" id="SSF53901">
    <property type="entry name" value="Thiolase-like"/>
    <property type="match status" value="2"/>
</dbReference>
<dbReference type="PANTHER" id="PTHR18919:SF107">
    <property type="entry name" value="ACETYL-COA ACETYLTRANSFERASE, CYTOSOLIC"/>
    <property type="match status" value="1"/>
</dbReference>
<feature type="active site" description="Proton acceptor" evidence="15">
    <location>
        <position position="388"/>
    </location>
</feature>
<keyword evidence="10 16" id="KW-0012">Acyltransferase</keyword>
<evidence type="ECO:0000256" key="7">
    <source>
        <dbReference type="ARBA" id="ARBA00022679"/>
    </source>
</evidence>
<dbReference type="GO" id="GO:0033812">
    <property type="term" value="F:3-oxoadipyl-CoA thiolase activity"/>
    <property type="evidence" value="ECO:0007669"/>
    <property type="project" value="UniProtKB-EC"/>
</dbReference>
<dbReference type="FunFam" id="3.40.47.10:FF:000010">
    <property type="entry name" value="Acetyl-CoA acetyltransferase (Thiolase)"/>
    <property type="match status" value="1"/>
</dbReference>
<sequence length="402" mass="41704">MTEAYICDYIRTPIGRFGGSLSSVRADDLGAVPLKALMERNASVDWAAVDDVVFGCANQAGEDNRNVARMSLLLAGMPKEVSGSTVNRLCGSGMDALIIAARAVKSGEAELMIAGGVESMSRAPFVMPKADTAFSRNAEIYDTTIGWRFVNPLMKKQYGVDSMPETGENVAEDFKVSRADQDAFAVRSQDKAVAAQQNGRLAKEIVPVTIPQRKGDAVVVAKDEHPRAGTTVETLAKLPTPFKKEGGTVTAGNASGVNDGAAALIVASEAAVKKYGLTPIARIVGGAAAGVAPRIMGIGPAPATKKLCARLGIAPQQFDVIELNEAFASQGIAVLRELGIPEDAEHVNPNGGAIALGHPLGMSGARIAGTAALELKERGAKLALATMCIGVGQGIAVALERV</sequence>
<comment type="pathway">
    <text evidence="11">Metabolic intermediate biosynthesis; (R)-mevalonate biosynthesis; (R)-mevalonate from acetyl-CoA: step 1/3.</text>
</comment>
<evidence type="ECO:0000256" key="3">
    <source>
        <dbReference type="ARBA" id="ARBA00005071"/>
    </source>
</evidence>
<dbReference type="Gene3D" id="3.40.47.10">
    <property type="match status" value="1"/>
</dbReference>
<comment type="caution">
    <text evidence="19">The sequence shown here is derived from an EMBL/GenBank/DDBJ whole genome shotgun (WGS) entry which is preliminary data.</text>
</comment>
<dbReference type="PROSITE" id="PS00098">
    <property type="entry name" value="THIOLASE_1"/>
    <property type="match status" value="1"/>
</dbReference>
<evidence type="ECO:0000256" key="11">
    <source>
        <dbReference type="ARBA" id="ARBA00037924"/>
    </source>
</evidence>
<dbReference type="Pfam" id="PF02803">
    <property type="entry name" value="Thiolase_C"/>
    <property type="match status" value="1"/>
</dbReference>
<evidence type="ECO:0000259" key="17">
    <source>
        <dbReference type="Pfam" id="PF00108"/>
    </source>
</evidence>
<dbReference type="Pfam" id="PF00108">
    <property type="entry name" value="Thiolase_N"/>
    <property type="match status" value="1"/>
</dbReference>
<dbReference type="GO" id="GO:0042619">
    <property type="term" value="P:poly-hydroxybutyrate biosynthetic process"/>
    <property type="evidence" value="ECO:0007669"/>
    <property type="project" value="UniProtKB-KW"/>
</dbReference>
<evidence type="ECO:0000256" key="4">
    <source>
        <dbReference type="ARBA" id="ARBA00010982"/>
    </source>
</evidence>
<comment type="catalytic activity">
    <reaction evidence="13">
        <text>succinyl-CoA + acetyl-CoA = 3-oxoadipyl-CoA + CoA</text>
        <dbReference type="Rhea" id="RHEA:19481"/>
        <dbReference type="ChEBI" id="CHEBI:57287"/>
        <dbReference type="ChEBI" id="CHEBI:57288"/>
        <dbReference type="ChEBI" id="CHEBI:57292"/>
        <dbReference type="ChEBI" id="CHEBI:57348"/>
        <dbReference type="EC" id="2.3.1.174"/>
    </reaction>
</comment>
<comment type="pathway">
    <text evidence="3">Aromatic compound metabolism; beta-ketoadipate pathway; acetyl-CoA and succinyl-CoA from 3-oxoadipate: step 2/2.</text>
</comment>
<comment type="similarity">
    <text evidence="4 16">Belongs to the thiolase-like superfamily. Thiolase family.</text>
</comment>
<keyword evidence="20" id="KW-1185">Reference proteome</keyword>
<evidence type="ECO:0000256" key="15">
    <source>
        <dbReference type="PIRSR" id="PIRSR000429-1"/>
    </source>
</evidence>
<dbReference type="GO" id="GO:0019619">
    <property type="term" value="P:3,4-dihydroxybenzoate catabolic process"/>
    <property type="evidence" value="ECO:0007669"/>
    <property type="project" value="InterPro"/>
</dbReference>
<keyword evidence="7 16" id="KW-0808">Transferase</keyword>
<dbReference type="NCBIfam" id="NF006551">
    <property type="entry name" value="PRK09050.1"/>
    <property type="match status" value="1"/>
</dbReference>
<comment type="pathway">
    <text evidence="2">Biopolymer metabolism; poly-(R)-3-hydroxybutanoate biosynthesis.</text>
</comment>
<dbReference type="PROSITE" id="PS00099">
    <property type="entry name" value="THIOLASE_3"/>
    <property type="match status" value="1"/>
</dbReference>
<protein>
    <recommendedName>
        <fullName evidence="6">Beta-ketoadipyl-CoA thiolase</fullName>
        <ecNumber evidence="5">2.3.1.174</ecNumber>
    </recommendedName>
    <alternativeName>
        <fullName evidence="12">3-oxoadipyl-CoA thiolase</fullName>
    </alternativeName>
    <alternativeName>
        <fullName evidence="14">Beta-ketothiolase</fullName>
    </alternativeName>
</protein>
<organism evidence="19 20">
    <name type="scientific">Oryzicola mucosus</name>
    <dbReference type="NCBI Taxonomy" id="2767425"/>
    <lineage>
        <taxon>Bacteria</taxon>
        <taxon>Pseudomonadati</taxon>
        <taxon>Pseudomonadota</taxon>
        <taxon>Alphaproteobacteria</taxon>
        <taxon>Hyphomicrobiales</taxon>
        <taxon>Phyllobacteriaceae</taxon>
        <taxon>Oryzicola</taxon>
    </lineage>
</organism>
<feature type="active site" description="Proton acceptor" evidence="15">
    <location>
        <position position="358"/>
    </location>
</feature>
<feature type="domain" description="Thiolase N-terminal" evidence="17">
    <location>
        <begin position="5"/>
        <end position="269"/>
    </location>
</feature>
<dbReference type="InterPro" id="IPR002155">
    <property type="entry name" value="Thiolase"/>
</dbReference>
<feature type="domain" description="Thiolase C-terminal" evidence="18">
    <location>
        <begin position="277"/>
        <end position="401"/>
    </location>
</feature>
<dbReference type="RefSeq" id="WP_188162654.1">
    <property type="nucleotide sequence ID" value="NZ_JACVVX010000001.1"/>
</dbReference>
<dbReference type="EC" id="2.3.1.174" evidence="5"/>
<dbReference type="NCBIfam" id="TIGR02430">
    <property type="entry name" value="pcaF"/>
    <property type="match status" value="1"/>
</dbReference>
<evidence type="ECO:0000256" key="12">
    <source>
        <dbReference type="ARBA" id="ARBA00041222"/>
    </source>
</evidence>
<dbReference type="EMBL" id="JACVVX010000001">
    <property type="protein sequence ID" value="MBD0413202.1"/>
    <property type="molecule type" value="Genomic_DNA"/>
</dbReference>
<evidence type="ECO:0000256" key="5">
    <source>
        <dbReference type="ARBA" id="ARBA00012233"/>
    </source>
</evidence>
<evidence type="ECO:0000256" key="10">
    <source>
        <dbReference type="ARBA" id="ARBA00023315"/>
    </source>
</evidence>
<evidence type="ECO:0000256" key="2">
    <source>
        <dbReference type="ARBA" id="ARBA00004683"/>
    </source>
</evidence>
<dbReference type="Proteomes" id="UP000643405">
    <property type="component" value="Unassembled WGS sequence"/>
</dbReference>
<name>A0A8J6U6K1_9HYPH</name>
<feature type="active site" description="Acyl-thioester intermediate" evidence="15">
    <location>
        <position position="90"/>
    </location>
</feature>
<evidence type="ECO:0000256" key="8">
    <source>
        <dbReference type="ARBA" id="ARBA00022752"/>
    </source>
</evidence>
<dbReference type="InterPro" id="IPR020617">
    <property type="entry name" value="Thiolase_C"/>
</dbReference>
<keyword evidence="9" id="KW-0058">Aromatic hydrocarbons catabolism</keyword>
<evidence type="ECO:0000313" key="19">
    <source>
        <dbReference type="EMBL" id="MBD0413202.1"/>
    </source>
</evidence>